<gene>
    <name evidence="1" type="ORF">PVNG_05992</name>
</gene>
<evidence type="ECO:0000313" key="1">
    <source>
        <dbReference type="EMBL" id="KMZ96083.1"/>
    </source>
</evidence>
<accession>A0A0J9W6D0</accession>
<dbReference type="EMBL" id="KQ235682">
    <property type="protein sequence ID" value="KMZ96083.1"/>
    <property type="molecule type" value="Genomic_DNA"/>
</dbReference>
<evidence type="ECO:0000313" key="2">
    <source>
        <dbReference type="Proteomes" id="UP000053239"/>
    </source>
</evidence>
<sequence>METHLTEENLKKLRSYYKYYYFEKGESGCNHALFYSDIREEIEVHYRDLRNISDKLIKGLCFIYNKKINNPTKFDNEFCSYLYYWLGHNIFPNLSNKTLFSKIITMIYQVLELSGMHNVCQPIYKEIHEETFNRYKLLFDYSQDHQNIKLSTSNAYTTCNQEYKKFIQNYINTYRDAYSKCEIERTNKYDCVYFNKLFEKYEHTDLNSFHCVQHNVQTHSADEEEVIEPSRLSLSMPRTSSETPDSVIYTNPKGNNGQILNHNLHEYRGLAGRQVLGSHVPMPTDETDESGSTKTIMGSVVPVLGVSSFSLLLYKVNINIVYIHRIVIYV</sequence>
<dbReference type="InterPro" id="IPR008780">
    <property type="entry name" value="Plasmodium_Vir"/>
</dbReference>
<evidence type="ECO:0008006" key="3">
    <source>
        <dbReference type="Google" id="ProtNLM"/>
    </source>
</evidence>
<dbReference type="Pfam" id="PF05795">
    <property type="entry name" value="Plasmodium_Vir"/>
    <property type="match status" value="1"/>
</dbReference>
<protein>
    <recommendedName>
        <fullName evidence="3">Variable surface protein Vir7-like protein</fullName>
    </recommendedName>
</protein>
<dbReference type="AlphaFoldDB" id="A0A0J9W6D0"/>
<organism evidence="1 2">
    <name type="scientific">Plasmodium vivax North Korean</name>
    <dbReference type="NCBI Taxonomy" id="1035514"/>
    <lineage>
        <taxon>Eukaryota</taxon>
        <taxon>Sar</taxon>
        <taxon>Alveolata</taxon>
        <taxon>Apicomplexa</taxon>
        <taxon>Aconoidasida</taxon>
        <taxon>Haemosporida</taxon>
        <taxon>Plasmodiidae</taxon>
        <taxon>Plasmodium</taxon>
        <taxon>Plasmodium (Plasmodium)</taxon>
    </lineage>
</organism>
<dbReference type="Proteomes" id="UP000053239">
    <property type="component" value="Unassembled WGS sequence"/>
</dbReference>
<reference evidence="1 2" key="1">
    <citation type="submission" date="2011-09" db="EMBL/GenBank/DDBJ databases">
        <title>The Genome Sequence of Plasmodium vivax North Korean.</title>
        <authorList>
            <consortium name="The Broad Institute Genome Sequencing Platform"/>
            <consortium name="The Broad Institute Genome Sequencing Center for Infectious Disease"/>
            <person name="Neafsey D."/>
            <person name="Carlton J."/>
            <person name="Barnwell J."/>
            <person name="Collins W."/>
            <person name="Escalante A."/>
            <person name="Mullikin J."/>
            <person name="Saul A."/>
            <person name="Guigo R."/>
            <person name="Camara F."/>
            <person name="Young S.K."/>
            <person name="Zeng Q."/>
            <person name="Gargeya S."/>
            <person name="Fitzgerald M."/>
            <person name="Haas B."/>
            <person name="Abouelleil A."/>
            <person name="Alvarado L."/>
            <person name="Arachchi H.M."/>
            <person name="Berlin A."/>
            <person name="Brown A."/>
            <person name="Chapman S.B."/>
            <person name="Chen Z."/>
            <person name="Dunbar C."/>
            <person name="Freedman E."/>
            <person name="Gearin G."/>
            <person name="Gellesch M."/>
            <person name="Goldberg J."/>
            <person name="Griggs A."/>
            <person name="Gujja S."/>
            <person name="Heiman D."/>
            <person name="Howarth C."/>
            <person name="Larson L."/>
            <person name="Lui A."/>
            <person name="MacDonald P.J.P."/>
            <person name="Montmayeur A."/>
            <person name="Murphy C."/>
            <person name="Neiman D."/>
            <person name="Pearson M."/>
            <person name="Priest M."/>
            <person name="Roberts A."/>
            <person name="Saif S."/>
            <person name="Shea T."/>
            <person name="Shenoy N."/>
            <person name="Sisk P."/>
            <person name="Stolte C."/>
            <person name="Sykes S."/>
            <person name="Wortman J."/>
            <person name="Nusbaum C."/>
            <person name="Birren B."/>
        </authorList>
    </citation>
    <scope>NUCLEOTIDE SEQUENCE [LARGE SCALE GENOMIC DNA]</scope>
    <source>
        <strain evidence="1 2">North Korean</strain>
    </source>
</reference>
<name>A0A0J9W6D0_PLAVI</name>
<proteinExistence type="predicted"/>